<dbReference type="InterPro" id="IPR029062">
    <property type="entry name" value="Class_I_gatase-like"/>
</dbReference>
<dbReference type="AlphaFoldDB" id="A0A848L1J0"/>
<dbReference type="PANTHER" id="PTHR43235">
    <property type="entry name" value="GLUTAMINE AMIDOTRANSFERASE PB2B2.05-RELATED"/>
    <property type="match status" value="1"/>
</dbReference>
<dbReference type="GO" id="GO:0033969">
    <property type="term" value="F:gamma-glutamyl-gamma-aminobutyrate hydrolase activity"/>
    <property type="evidence" value="ECO:0007669"/>
    <property type="project" value="TreeGrafter"/>
</dbReference>
<keyword evidence="2" id="KW-1185">Reference proteome</keyword>
<evidence type="ECO:0000313" key="2">
    <source>
        <dbReference type="Proteomes" id="UP000550729"/>
    </source>
</evidence>
<dbReference type="Gene3D" id="3.40.50.880">
    <property type="match status" value="1"/>
</dbReference>
<dbReference type="InterPro" id="IPR044668">
    <property type="entry name" value="PuuD-like"/>
</dbReference>
<evidence type="ECO:0000313" key="1">
    <source>
        <dbReference type="EMBL" id="NMO04569.1"/>
    </source>
</evidence>
<dbReference type="SUPFAM" id="SSF52317">
    <property type="entry name" value="Class I glutamine amidotransferase-like"/>
    <property type="match status" value="1"/>
</dbReference>
<protein>
    <submittedName>
        <fullName evidence="1">Gamma-glutamyl-gamma-aminobutyrate hydrolase family protein</fullName>
    </submittedName>
</protein>
<dbReference type="RefSeq" id="WP_170197070.1">
    <property type="nucleotide sequence ID" value="NZ_JABBNB010000037.1"/>
</dbReference>
<proteinExistence type="predicted"/>
<gene>
    <name evidence="1" type="ORF">HH308_25440</name>
</gene>
<dbReference type="InterPro" id="IPR011697">
    <property type="entry name" value="Peptidase_C26"/>
</dbReference>
<dbReference type="GO" id="GO:0005829">
    <property type="term" value="C:cytosol"/>
    <property type="evidence" value="ECO:0007669"/>
    <property type="project" value="TreeGrafter"/>
</dbReference>
<dbReference type="Proteomes" id="UP000550729">
    <property type="component" value="Unassembled WGS sequence"/>
</dbReference>
<dbReference type="CDD" id="cd01745">
    <property type="entry name" value="GATase1_2"/>
    <property type="match status" value="1"/>
</dbReference>
<name>A0A848L1J0_9ACTN</name>
<reference evidence="1 2" key="1">
    <citation type="submission" date="2020-04" db="EMBL/GenBank/DDBJ databases">
        <title>Gordonia sp. nov. TBRC 11910.</title>
        <authorList>
            <person name="Suriyachadkun C."/>
        </authorList>
    </citation>
    <scope>NUCLEOTIDE SEQUENCE [LARGE SCALE GENOMIC DNA]</scope>
    <source>
        <strain evidence="1 2">TBRC 11910</strain>
    </source>
</reference>
<dbReference type="Pfam" id="PF07722">
    <property type="entry name" value="Peptidase_C26"/>
    <property type="match status" value="1"/>
</dbReference>
<accession>A0A848L1J0</accession>
<dbReference type="PROSITE" id="PS51273">
    <property type="entry name" value="GATASE_TYPE_1"/>
    <property type="match status" value="1"/>
</dbReference>
<dbReference type="GO" id="GO:0006598">
    <property type="term" value="P:polyamine catabolic process"/>
    <property type="evidence" value="ECO:0007669"/>
    <property type="project" value="TreeGrafter"/>
</dbReference>
<sequence length="243" mass="25538">MSDAGRRPLIAIPARFSENASALRYGAEVTARALLDAVYAAGGEPVVVHPVAPGAVVDVDEVARRLSFCDGILLPGGGDLSPVWTGAQRHPEHYDVDEEQDAFDMAVARYALASGTPLLAICRGLQVVTVARGGTLHAHMDAASTGGTDHRHRVHTVAVTEGSLLADLWGTDTIEISCYHHQSIDRLGEGMSVVARADDGTIEAVGLDDAPGWFVGVQWHPEDTAGSDRLSASIFGGLVNAAR</sequence>
<dbReference type="PANTHER" id="PTHR43235:SF1">
    <property type="entry name" value="GLUTAMINE AMIDOTRANSFERASE PB2B2.05-RELATED"/>
    <property type="match status" value="1"/>
</dbReference>
<dbReference type="EMBL" id="JABBNB010000037">
    <property type="protein sequence ID" value="NMO04569.1"/>
    <property type="molecule type" value="Genomic_DNA"/>
</dbReference>
<organism evidence="1 2">
    <name type="scientific">Gordonia asplenii</name>
    <dbReference type="NCBI Taxonomy" id="2725283"/>
    <lineage>
        <taxon>Bacteria</taxon>
        <taxon>Bacillati</taxon>
        <taxon>Actinomycetota</taxon>
        <taxon>Actinomycetes</taxon>
        <taxon>Mycobacteriales</taxon>
        <taxon>Gordoniaceae</taxon>
        <taxon>Gordonia</taxon>
    </lineage>
</organism>
<comment type="caution">
    <text evidence="1">The sequence shown here is derived from an EMBL/GenBank/DDBJ whole genome shotgun (WGS) entry which is preliminary data.</text>
</comment>
<keyword evidence="1" id="KW-0378">Hydrolase</keyword>